<reference evidence="1 2" key="1">
    <citation type="journal article" date="2020" name="Nature">
        <title>Six reference-quality genomes reveal evolution of bat adaptations.</title>
        <authorList>
            <person name="Jebb D."/>
            <person name="Huang Z."/>
            <person name="Pippel M."/>
            <person name="Hughes G.M."/>
            <person name="Lavrichenko K."/>
            <person name="Devanna P."/>
            <person name="Winkler S."/>
            <person name="Jermiin L.S."/>
            <person name="Skirmuntt E.C."/>
            <person name="Katzourakis A."/>
            <person name="Burkitt-Gray L."/>
            <person name="Ray D.A."/>
            <person name="Sullivan K.A.M."/>
            <person name="Roscito J.G."/>
            <person name="Kirilenko B.M."/>
            <person name="Davalos L.M."/>
            <person name="Corthals A.P."/>
            <person name="Power M.L."/>
            <person name="Jones G."/>
            <person name="Ransome R.D."/>
            <person name="Dechmann D.K.N."/>
            <person name="Locatelli A.G."/>
            <person name="Puechmaille S.J."/>
            <person name="Fedrigo O."/>
            <person name="Jarvis E.D."/>
            <person name="Hiller M."/>
            <person name="Vernes S.C."/>
            <person name="Myers E.W."/>
            <person name="Teeling E.C."/>
        </authorList>
    </citation>
    <scope>NUCLEOTIDE SEQUENCE [LARGE SCALE GENOMIC DNA]</scope>
    <source>
        <strain evidence="1">MRouAeg1</strain>
        <tissue evidence="1">Muscle</tissue>
    </source>
</reference>
<organism evidence="1 2">
    <name type="scientific">Rousettus aegyptiacus</name>
    <name type="common">Egyptian fruit bat</name>
    <name type="synonym">Pteropus aegyptiacus</name>
    <dbReference type="NCBI Taxonomy" id="9407"/>
    <lineage>
        <taxon>Eukaryota</taxon>
        <taxon>Metazoa</taxon>
        <taxon>Chordata</taxon>
        <taxon>Craniata</taxon>
        <taxon>Vertebrata</taxon>
        <taxon>Euteleostomi</taxon>
        <taxon>Mammalia</taxon>
        <taxon>Eutheria</taxon>
        <taxon>Laurasiatheria</taxon>
        <taxon>Chiroptera</taxon>
        <taxon>Yinpterochiroptera</taxon>
        <taxon>Pteropodoidea</taxon>
        <taxon>Pteropodidae</taxon>
        <taxon>Rousettinae</taxon>
        <taxon>Rousettus</taxon>
    </lineage>
</organism>
<evidence type="ECO:0000313" key="2">
    <source>
        <dbReference type="Proteomes" id="UP000593571"/>
    </source>
</evidence>
<dbReference type="EMBL" id="JACASE010000008">
    <property type="protein sequence ID" value="KAF6440987.1"/>
    <property type="molecule type" value="Genomic_DNA"/>
</dbReference>
<dbReference type="Proteomes" id="UP000593571">
    <property type="component" value="Unassembled WGS sequence"/>
</dbReference>
<name>A0A7J8EZR7_ROUAE</name>
<dbReference type="AlphaFoldDB" id="A0A7J8EZR7"/>
<evidence type="ECO:0000313" key="1">
    <source>
        <dbReference type="EMBL" id="KAF6440987.1"/>
    </source>
</evidence>
<accession>A0A7J8EZR7</accession>
<comment type="caution">
    <text evidence="1">The sequence shown here is derived from an EMBL/GenBank/DDBJ whole genome shotgun (WGS) entry which is preliminary data.</text>
</comment>
<proteinExistence type="predicted"/>
<gene>
    <name evidence="1" type="ORF">HJG63_012218</name>
</gene>
<protein>
    <submittedName>
        <fullName evidence="1">Uncharacterized protein</fullName>
    </submittedName>
</protein>
<sequence>MLLHKSLHKSLQSQKERRLLRRGRLGSGEAVCRAALAFSGWLMQLQMIRTEAPGPPPDKTKLTWRGLESPGIKSEGSRLQRHCWRDGVQPVTVAPSFRAATTEHHRLVGGLQAIGMYCSQVWRLEVQDQGAGGFGVW</sequence>
<keyword evidence="2" id="KW-1185">Reference proteome</keyword>